<dbReference type="SUPFAM" id="SSF48008">
    <property type="entry name" value="GntR ligand-binding domain-like"/>
    <property type="match status" value="1"/>
</dbReference>
<dbReference type="InterPro" id="IPR011711">
    <property type="entry name" value="GntR_C"/>
</dbReference>
<keyword evidence="6" id="KW-1185">Reference proteome</keyword>
<dbReference type="InterPro" id="IPR036388">
    <property type="entry name" value="WH-like_DNA-bd_sf"/>
</dbReference>
<evidence type="ECO:0000313" key="5">
    <source>
        <dbReference type="EMBL" id="MBL6458368.1"/>
    </source>
</evidence>
<comment type="caution">
    <text evidence="5">The sequence shown here is derived from an EMBL/GenBank/DDBJ whole genome shotgun (WGS) entry which is preliminary data.</text>
</comment>
<dbReference type="RefSeq" id="WP_202828110.1">
    <property type="nucleotide sequence ID" value="NZ_JAEUXJ010000014.1"/>
</dbReference>
<evidence type="ECO:0000256" key="3">
    <source>
        <dbReference type="ARBA" id="ARBA00023163"/>
    </source>
</evidence>
<dbReference type="SMART" id="SM00895">
    <property type="entry name" value="FCD"/>
    <property type="match status" value="1"/>
</dbReference>
<organism evidence="5 6">
    <name type="scientific">Belnapia mucosa</name>
    <dbReference type="NCBI Taxonomy" id="2804532"/>
    <lineage>
        <taxon>Bacteria</taxon>
        <taxon>Pseudomonadati</taxon>
        <taxon>Pseudomonadota</taxon>
        <taxon>Alphaproteobacteria</taxon>
        <taxon>Acetobacterales</taxon>
        <taxon>Roseomonadaceae</taxon>
        <taxon>Belnapia</taxon>
    </lineage>
</organism>
<dbReference type="Gene3D" id="1.20.120.530">
    <property type="entry name" value="GntR ligand-binding domain-like"/>
    <property type="match status" value="1"/>
</dbReference>
<name>A0ABS1V9P1_9PROT</name>
<proteinExistence type="predicted"/>
<accession>A0ABS1V9P1</accession>
<evidence type="ECO:0000256" key="1">
    <source>
        <dbReference type="ARBA" id="ARBA00023015"/>
    </source>
</evidence>
<keyword evidence="1" id="KW-0805">Transcription regulation</keyword>
<dbReference type="SMART" id="SM00345">
    <property type="entry name" value="HTH_GNTR"/>
    <property type="match status" value="1"/>
</dbReference>
<protein>
    <submittedName>
        <fullName evidence="5">FCD domain-containing protein</fullName>
    </submittedName>
</protein>
<keyword evidence="3" id="KW-0804">Transcription</keyword>
<dbReference type="CDD" id="cd07377">
    <property type="entry name" value="WHTH_GntR"/>
    <property type="match status" value="1"/>
</dbReference>
<dbReference type="Gene3D" id="1.10.10.10">
    <property type="entry name" value="Winged helix-like DNA-binding domain superfamily/Winged helix DNA-binding domain"/>
    <property type="match status" value="1"/>
</dbReference>
<dbReference type="Proteomes" id="UP000606490">
    <property type="component" value="Unassembled WGS sequence"/>
</dbReference>
<sequence>MAALDGNSVEAAAIDPIPTLARQVMEQLRRDILEGAHPPGGRLRIESLRERYGAGASPIREALSQLAAEGLVLRVDQRGFRVALADSAMLRDLIETRCLVETAALRASIARGDAAWEEQVLVSHHRLARTPRSADPGRFLPNPEWEAHHRAFHLALLDGCGARALLAFCADLQDRALRFRYLSNQVAWPQRDVGAEHKAICEAAIGRQADEACALLEAHYRRTGHFLSAAAPREDLPTGQGPST</sequence>
<dbReference type="PANTHER" id="PTHR43537">
    <property type="entry name" value="TRANSCRIPTIONAL REGULATOR, GNTR FAMILY"/>
    <property type="match status" value="1"/>
</dbReference>
<dbReference type="Pfam" id="PF00392">
    <property type="entry name" value="GntR"/>
    <property type="match status" value="1"/>
</dbReference>
<reference evidence="5 6" key="1">
    <citation type="submission" date="2021-01" db="EMBL/GenBank/DDBJ databases">
        <title>Belnapia mucosa sp. nov. and Belnapia arida sp. nov., isolated from the Tabernas Desert (Almeria, Spain).</title>
        <authorList>
            <person name="Molina-Menor E."/>
            <person name="Vidal-Verdu A."/>
            <person name="Calonge A."/>
            <person name="Satari L."/>
            <person name="Pereto Magraner J."/>
            <person name="Porcar Miralles M."/>
        </authorList>
    </citation>
    <scope>NUCLEOTIDE SEQUENCE [LARGE SCALE GENOMIC DNA]</scope>
    <source>
        <strain evidence="5 6">T6</strain>
    </source>
</reference>
<dbReference type="PROSITE" id="PS50949">
    <property type="entry name" value="HTH_GNTR"/>
    <property type="match status" value="1"/>
</dbReference>
<gene>
    <name evidence="5" type="ORF">JMJ55_23805</name>
</gene>
<evidence type="ECO:0000256" key="2">
    <source>
        <dbReference type="ARBA" id="ARBA00023125"/>
    </source>
</evidence>
<dbReference type="PANTHER" id="PTHR43537:SF20">
    <property type="entry name" value="HTH-TYPE TRANSCRIPTIONAL REPRESSOR GLAR"/>
    <property type="match status" value="1"/>
</dbReference>
<dbReference type="SUPFAM" id="SSF46785">
    <property type="entry name" value="Winged helix' DNA-binding domain"/>
    <property type="match status" value="1"/>
</dbReference>
<feature type="domain" description="HTH gntR-type" evidence="4">
    <location>
        <begin position="18"/>
        <end position="85"/>
    </location>
</feature>
<dbReference type="InterPro" id="IPR036390">
    <property type="entry name" value="WH_DNA-bd_sf"/>
</dbReference>
<dbReference type="InterPro" id="IPR008920">
    <property type="entry name" value="TF_FadR/GntR_C"/>
</dbReference>
<dbReference type="InterPro" id="IPR000524">
    <property type="entry name" value="Tscrpt_reg_HTH_GntR"/>
</dbReference>
<dbReference type="Pfam" id="PF07729">
    <property type="entry name" value="FCD"/>
    <property type="match status" value="1"/>
</dbReference>
<evidence type="ECO:0000259" key="4">
    <source>
        <dbReference type="PROSITE" id="PS50949"/>
    </source>
</evidence>
<evidence type="ECO:0000313" key="6">
    <source>
        <dbReference type="Proteomes" id="UP000606490"/>
    </source>
</evidence>
<keyword evidence="2" id="KW-0238">DNA-binding</keyword>
<dbReference type="EMBL" id="JAEUXJ010000014">
    <property type="protein sequence ID" value="MBL6458368.1"/>
    <property type="molecule type" value="Genomic_DNA"/>
</dbReference>